<dbReference type="GO" id="GO:0016491">
    <property type="term" value="F:oxidoreductase activity"/>
    <property type="evidence" value="ECO:0007669"/>
    <property type="project" value="UniProtKB-KW"/>
</dbReference>
<dbReference type="OrthoDB" id="60138at2759"/>
<dbReference type="RefSeq" id="XP_024586339.1">
    <property type="nucleotide sequence ID" value="XM_024721217.1"/>
</dbReference>
<accession>A0A0P1B6G6</accession>
<evidence type="ECO:0000313" key="3">
    <source>
        <dbReference type="Proteomes" id="UP000054928"/>
    </source>
</evidence>
<proteinExistence type="predicted"/>
<dbReference type="AlphaFoldDB" id="A0A0P1B6G6"/>
<dbReference type="PANTHER" id="PTHR43157:SF54">
    <property type="entry name" value="RETINOL DEHYDROGENASE 12-LIKE ISOFORM X1-RELATED"/>
    <property type="match status" value="1"/>
</dbReference>
<dbReference type="Proteomes" id="UP000054928">
    <property type="component" value="Unassembled WGS sequence"/>
</dbReference>
<dbReference type="EMBL" id="CCYD01003101">
    <property type="protein sequence ID" value="CEG49970.1"/>
    <property type="molecule type" value="Genomic_DNA"/>
</dbReference>
<dbReference type="SUPFAM" id="SSF51735">
    <property type="entry name" value="NAD(P)-binding Rossmann-fold domains"/>
    <property type="match status" value="1"/>
</dbReference>
<keyword evidence="1" id="KW-0560">Oxidoreductase</keyword>
<dbReference type="InterPro" id="IPR036291">
    <property type="entry name" value="NAD(P)-bd_dom_sf"/>
</dbReference>
<sequence length="80" mass="8798">MAVPYAQTVDGNERQFAVNHLGHFALTATLFPMLKRSTPSRVVNVSSIAHKQAKLEHFTSGSSIMRLSDEGYNPIEVSPL</sequence>
<protein>
    <submittedName>
        <fullName evidence="2">Short-chain dehydrogenase reductase sdr</fullName>
    </submittedName>
</protein>
<reference evidence="3" key="1">
    <citation type="submission" date="2014-09" db="EMBL/GenBank/DDBJ databases">
        <authorList>
            <person name="Sharma Rahul"/>
            <person name="Thines Marco"/>
        </authorList>
    </citation>
    <scope>NUCLEOTIDE SEQUENCE [LARGE SCALE GENOMIC DNA]</scope>
</reference>
<keyword evidence="3" id="KW-1185">Reference proteome</keyword>
<dbReference type="Gene3D" id="3.40.50.720">
    <property type="entry name" value="NAD(P)-binding Rossmann-like Domain"/>
    <property type="match status" value="1"/>
</dbReference>
<dbReference type="PANTHER" id="PTHR43157">
    <property type="entry name" value="PHOSPHATIDYLINOSITOL-GLYCAN BIOSYNTHESIS CLASS F PROTEIN-RELATED"/>
    <property type="match status" value="1"/>
</dbReference>
<dbReference type="STRING" id="4781.A0A0P1B6G6"/>
<evidence type="ECO:0000256" key="1">
    <source>
        <dbReference type="ARBA" id="ARBA00023002"/>
    </source>
</evidence>
<dbReference type="GeneID" id="36402758"/>
<organism evidence="2 3">
    <name type="scientific">Plasmopara halstedii</name>
    <name type="common">Downy mildew of sunflower</name>
    <dbReference type="NCBI Taxonomy" id="4781"/>
    <lineage>
        <taxon>Eukaryota</taxon>
        <taxon>Sar</taxon>
        <taxon>Stramenopiles</taxon>
        <taxon>Oomycota</taxon>
        <taxon>Peronosporomycetes</taxon>
        <taxon>Peronosporales</taxon>
        <taxon>Peronosporaceae</taxon>
        <taxon>Plasmopara</taxon>
    </lineage>
</organism>
<name>A0A0P1B6G6_PLAHL</name>
<evidence type="ECO:0000313" key="2">
    <source>
        <dbReference type="EMBL" id="CEG49970.1"/>
    </source>
</evidence>